<dbReference type="InterPro" id="IPR045051">
    <property type="entry name" value="SBT"/>
</dbReference>
<dbReference type="CDD" id="cd02120">
    <property type="entry name" value="PA_subtilisin_like"/>
    <property type="match status" value="1"/>
</dbReference>
<dbReference type="Pfam" id="PF17766">
    <property type="entry name" value="fn3_6"/>
    <property type="match status" value="1"/>
</dbReference>
<dbReference type="SUPFAM" id="SSF52743">
    <property type="entry name" value="Subtilisin-like"/>
    <property type="match status" value="1"/>
</dbReference>
<dbReference type="GO" id="GO:0004252">
    <property type="term" value="F:serine-type endopeptidase activity"/>
    <property type="evidence" value="ECO:0007669"/>
    <property type="project" value="UniProtKB-UniRule"/>
</dbReference>
<dbReference type="OrthoDB" id="206201at2759"/>
<sequence length="773" mass="82921">MASSLITSVRLLLVLLFLLVGVPLSAFASFSPLQHDSSSTSSSDASQVYIVYMGSVSEVSTLDMAVNSHINLLSSSLGKSQEAARRSLVASYHKSFSGFAAKLTQREAQAMKGNPSVVSVFKSQKKQLLTTRSWDFVGLTASSARSPTVESNLVIGVIDTGVWPENPMFNDTGYGPVSSTWKGECMLGDNFTIHNCNRKLIGAKYFKAGIEQYGPLDNTRDFISPRDNNGHGSHTASTILGSVVEGADLYGLAKGTARGAVPSARLAIYKVCWAYGCDDADILAAFDEALHDGVDFLSISLGSFFPVLYEEDSIAIGAFHAMQRGIVVSCAAGNSGNSMWAVNVAPWIITVAASSIDRQFYSPLTLGNNVTIKGTAINTFVMEDKWYPLIPAAEGTFDNSTDDLNFCDVGALDPKKVEGKIVFCEEGGFGGVDESVVEGGGKGLVYSVEEDSVAFAFLLSASLVGYAEGEQVYKYINTTSEPVAKLLPCEVSTKEEAPLLAYFSSRGPNIFTPSIMKPDISAPGVDILAAWSKNDSITEYPPNLDPRRPDYNIISGTSMATPHVTGAAAYVKSIRPHWGPSFIKSALMTTATPFDPSKDANKDLELGYGAGQINPTKATDPGLVYDAGYSDFVAFLCTHGYNSTTVALITGETNTYCPKETTTPAILNYPAIFGAFTLDLKGDWYTTSRILTNIGDPSNLTYTGKIDVPTGMEVTVEPMSLSFTSFNETKSYNISIRALGLGVGTTRVLSTALIWYNEIYSVRTPIVAYLVTF</sequence>
<name>A0A9D4UYF3_ADICA</name>
<reference evidence="12" key="1">
    <citation type="submission" date="2021-01" db="EMBL/GenBank/DDBJ databases">
        <title>Adiantum capillus-veneris genome.</title>
        <authorList>
            <person name="Fang Y."/>
            <person name="Liao Q."/>
        </authorList>
    </citation>
    <scope>NUCLEOTIDE SEQUENCE</scope>
    <source>
        <strain evidence="12">H3</strain>
        <tissue evidence="12">Leaf</tissue>
    </source>
</reference>
<dbReference type="InterPro" id="IPR000209">
    <property type="entry name" value="Peptidase_S8/S53_dom"/>
</dbReference>
<dbReference type="Gene3D" id="3.50.30.30">
    <property type="match status" value="1"/>
</dbReference>
<feature type="active site" description="Charge relay system" evidence="6 7">
    <location>
        <position position="231"/>
    </location>
</feature>
<evidence type="ECO:0000256" key="1">
    <source>
        <dbReference type="ARBA" id="ARBA00011073"/>
    </source>
</evidence>
<comment type="similarity">
    <text evidence="1 7">Belongs to the peptidase S8 family.</text>
</comment>
<evidence type="ECO:0000256" key="8">
    <source>
        <dbReference type="SAM" id="SignalP"/>
    </source>
</evidence>
<comment type="caution">
    <text evidence="12">The sequence shown here is derived from an EMBL/GenBank/DDBJ whole genome shotgun (WGS) entry which is preliminary data.</text>
</comment>
<keyword evidence="13" id="KW-1185">Reference proteome</keyword>
<protein>
    <submittedName>
        <fullName evidence="12">Uncharacterized protein</fullName>
    </submittedName>
</protein>
<dbReference type="InterPro" id="IPR034197">
    <property type="entry name" value="Peptidases_S8_3"/>
</dbReference>
<dbReference type="InterPro" id="IPR010259">
    <property type="entry name" value="S8pro/Inhibitor_I9"/>
</dbReference>
<dbReference type="Gene3D" id="3.30.70.80">
    <property type="entry name" value="Peptidase S8 propeptide/proteinase inhibitor I9"/>
    <property type="match status" value="1"/>
</dbReference>
<feature type="domain" description="Inhibitor I9" evidence="10">
    <location>
        <begin position="48"/>
        <end position="127"/>
    </location>
</feature>
<dbReference type="PRINTS" id="PR00723">
    <property type="entry name" value="SUBTILISIN"/>
</dbReference>
<keyword evidence="4 7" id="KW-0378">Hydrolase</keyword>
<evidence type="ECO:0000256" key="2">
    <source>
        <dbReference type="ARBA" id="ARBA00022670"/>
    </source>
</evidence>
<dbReference type="FunFam" id="3.30.70.80:FF:000002">
    <property type="entry name" value="Subtilisin-like protease SBT5.3"/>
    <property type="match status" value="1"/>
</dbReference>
<feature type="domain" description="Subtilisin-like protease fibronectin type-III" evidence="11">
    <location>
        <begin position="667"/>
        <end position="767"/>
    </location>
</feature>
<dbReference type="CDD" id="cd04852">
    <property type="entry name" value="Peptidases_S8_3"/>
    <property type="match status" value="1"/>
</dbReference>
<dbReference type="InterPro" id="IPR023828">
    <property type="entry name" value="Peptidase_S8_Ser-AS"/>
</dbReference>
<keyword evidence="5 7" id="KW-0720">Serine protease</keyword>
<dbReference type="GO" id="GO:0006508">
    <property type="term" value="P:proteolysis"/>
    <property type="evidence" value="ECO:0007669"/>
    <property type="project" value="UniProtKB-KW"/>
</dbReference>
<dbReference type="Pfam" id="PF00082">
    <property type="entry name" value="Peptidase_S8"/>
    <property type="match status" value="1"/>
</dbReference>
<feature type="domain" description="Peptidase S8/S53" evidence="9">
    <location>
        <begin position="151"/>
        <end position="609"/>
    </location>
</feature>
<accession>A0A9D4UYF3</accession>
<evidence type="ECO:0000259" key="11">
    <source>
        <dbReference type="Pfam" id="PF17766"/>
    </source>
</evidence>
<evidence type="ECO:0000256" key="5">
    <source>
        <dbReference type="ARBA" id="ARBA00022825"/>
    </source>
</evidence>
<organism evidence="12 13">
    <name type="scientific">Adiantum capillus-veneris</name>
    <name type="common">Maidenhair fern</name>
    <dbReference type="NCBI Taxonomy" id="13818"/>
    <lineage>
        <taxon>Eukaryota</taxon>
        <taxon>Viridiplantae</taxon>
        <taxon>Streptophyta</taxon>
        <taxon>Embryophyta</taxon>
        <taxon>Tracheophyta</taxon>
        <taxon>Polypodiopsida</taxon>
        <taxon>Polypodiidae</taxon>
        <taxon>Polypodiales</taxon>
        <taxon>Pteridineae</taxon>
        <taxon>Pteridaceae</taxon>
        <taxon>Vittarioideae</taxon>
        <taxon>Adiantum</taxon>
    </lineage>
</organism>
<dbReference type="EMBL" id="JABFUD020000008">
    <property type="protein sequence ID" value="KAI5076176.1"/>
    <property type="molecule type" value="Genomic_DNA"/>
</dbReference>
<evidence type="ECO:0000259" key="10">
    <source>
        <dbReference type="Pfam" id="PF05922"/>
    </source>
</evidence>
<dbReference type="InterPro" id="IPR015500">
    <property type="entry name" value="Peptidase_S8_subtilisin-rel"/>
</dbReference>
<feature type="signal peptide" evidence="8">
    <location>
        <begin position="1"/>
        <end position="27"/>
    </location>
</feature>
<dbReference type="Gene3D" id="3.40.50.200">
    <property type="entry name" value="Peptidase S8/S53 domain"/>
    <property type="match status" value="1"/>
</dbReference>
<proteinExistence type="inferred from homology"/>
<dbReference type="InterPro" id="IPR036852">
    <property type="entry name" value="Peptidase_S8/S53_dom_sf"/>
</dbReference>
<dbReference type="AlphaFoldDB" id="A0A9D4UYF3"/>
<dbReference type="Proteomes" id="UP000886520">
    <property type="component" value="Chromosome 8"/>
</dbReference>
<evidence type="ECO:0000256" key="4">
    <source>
        <dbReference type="ARBA" id="ARBA00022801"/>
    </source>
</evidence>
<dbReference type="Pfam" id="PF05922">
    <property type="entry name" value="Inhibitor_I9"/>
    <property type="match status" value="1"/>
</dbReference>
<evidence type="ECO:0000259" key="9">
    <source>
        <dbReference type="Pfam" id="PF00082"/>
    </source>
</evidence>
<keyword evidence="3 8" id="KW-0732">Signal</keyword>
<dbReference type="InterPro" id="IPR041469">
    <property type="entry name" value="Subtilisin-like_FN3"/>
</dbReference>
<evidence type="ECO:0000256" key="6">
    <source>
        <dbReference type="PIRSR" id="PIRSR615500-1"/>
    </source>
</evidence>
<dbReference type="PANTHER" id="PTHR10795">
    <property type="entry name" value="PROPROTEIN CONVERTASE SUBTILISIN/KEXIN"/>
    <property type="match status" value="1"/>
</dbReference>
<evidence type="ECO:0000256" key="3">
    <source>
        <dbReference type="ARBA" id="ARBA00022729"/>
    </source>
</evidence>
<gene>
    <name evidence="12" type="ORF">GOP47_0008241</name>
</gene>
<dbReference type="PROSITE" id="PS51892">
    <property type="entry name" value="SUBTILASE"/>
    <property type="match status" value="1"/>
</dbReference>
<feature type="chain" id="PRO_5039570983" evidence="8">
    <location>
        <begin position="28"/>
        <end position="773"/>
    </location>
</feature>
<keyword evidence="2 7" id="KW-0645">Protease</keyword>
<feature type="active site" description="Charge relay system" evidence="6 7">
    <location>
        <position position="159"/>
    </location>
</feature>
<dbReference type="InterPro" id="IPR037045">
    <property type="entry name" value="S8pro/Inhibitor_I9_sf"/>
</dbReference>
<dbReference type="PROSITE" id="PS00138">
    <property type="entry name" value="SUBTILASE_SER"/>
    <property type="match status" value="1"/>
</dbReference>
<dbReference type="FunFam" id="3.40.50.200:FF:000006">
    <property type="entry name" value="Subtilisin-like protease SBT1.5"/>
    <property type="match status" value="1"/>
</dbReference>
<feature type="active site" description="Charge relay system" evidence="6 7">
    <location>
        <position position="558"/>
    </location>
</feature>
<dbReference type="Gene3D" id="2.60.40.2310">
    <property type="match status" value="1"/>
</dbReference>
<evidence type="ECO:0000256" key="7">
    <source>
        <dbReference type="PROSITE-ProRule" id="PRU01240"/>
    </source>
</evidence>
<evidence type="ECO:0000313" key="13">
    <source>
        <dbReference type="Proteomes" id="UP000886520"/>
    </source>
</evidence>
<evidence type="ECO:0000313" key="12">
    <source>
        <dbReference type="EMBL" id="KAI5076176.1"/>
    </source>
</evidence>